<evidence type="ECO:0000259" key="1">
    <source>
        <dbReference type="Pfam" id="PF02602"/>
    </source>
</evidence>
<dbReference type="PANTHER" id="PTHR40082:SF1">
    <property type="entry name" value="BLR5956 PROTEIN"/>
    <property type="match status" value="1"/>
</dbReference>
<dbReference type="RefSeq" id="WP_112094335.1">
    <property type="nucleotide sequence ID" value="NZ_QLOE01000009.1"/>
</dbReference>
<name>A0A328PGY8_9EURY</name>
<dbReference type="GO" id="GO:0006780">
    <property type="term" value="P:uroporphyrinogen III biosynthetic process"/>
    <property type="evidence" value="ECO:0007669"/>
    <property type="project" value="InterPro"/>
</dbReference>
<dbReference type="InterPro" id="IPR036108">
    <property type="entry name" value="4pyrrol_syn_uPrphyn_synt_sf"/>
</dbReference>
<dbReference type="SUPFAM" id="SSF69618">
    <property type="entry name" value="HemD-like"/>
    <property type="match status" value="1"/>
</dbReference>
<evidence type="ECO:0000313" key="2">
    <source>
        <dbReference type="EMBL" id="RAO78684.1"/>
    </source>
</evidence>
<evidence type="ECO:0000313" key="3">
    <source>
        <dbReference type="Proteomes" id="UP000249782"/>
    </source>
</evidence>
<sequence length="257" mass="28776">MDLRGKVIAITRPEERCEEAIKLIKEAGGTPFIAPTLQIQTPKTKTLIRLCENLKKFDWIIFTSPAAIKSLKKHCKKIKLKPGSKIAVIGPKTREALKELRLEAHVMPSDYTAEGLVKALSAYDMQNKNVAIPRTLAARNILPESLRKMGANVHIAEAYKSTRPKDDRIQKLIEKILKEEIDAITFTSPLTVENLIKAAKDKKEDIIKKLSNSRIIVAAIGPITAKKLEEYGITAITPKNYTIKDMLTRLFHELSGD</sequence>
<dbReference type="EMBL" id="QLOE01000009">
    <property type="protein sequence ID" value="RAO78684.1"/>
    <property type="molecule type" value="Genomic_DNA"/>
</dbReference>
<comment type="caution">
    <text evidence="2">The sequence shown here is derived from an EMBL/GenBank/DDBJ whole genome shotgun (WGS) entry which is preliminary data.</text>
</comment>
<dbReference type="Gene3D" id="3.40.50.10090">
    <property type="match status" value="2"/>
</dbReference>
<dbReference type="PANTHER" id="PTHR40082">
    <property type="entry name" value="BLR5956 PROTEIN"/>
    <property type="match status" value="1"/>
</dbReference>
<dbReference type="Proteomes" id="UP000249782">
    <property type="component" value="Unassembled WGS sequence"/>
</dbReference>
<dbReference type="InterPro" id="IPR039793">
    <property type="entry name" value="UROS/Hem4"/>
</dbReference>
<reference evidence="2 3" key="1">
    <citation type="submission" date="2018-06" db="EMBL/GenBank/DDBJ databases">
        <title>Draft genome sequence of hyperthermophilic methanogen Methanothermobacter tenebrarum sp. MCM-B 1447.</title>
        <authorList>
            <person name="Pore S.D."/>
            <person name="Dagar S."/>
            <person name="Dhakephalkar P.K."/>
        </authorList>
    </citation>
    <scope>NUCLEOTIDE SEQUENCE [LARGE SCALE GENOMIC DNA]</scope>
    <source>
        <strain evidence="2 3">MCM B 1447</strain>
    </source>
</reference>
<proteinExistence type="predicted"/>
<dbReference type="InterPro" id="IPR003754">
    <property type="entry name" value="4pyrrol_synth_uPrphyn_synth"/>
</dbReference>
<organism evidence="2 3">
    <name type="scientific">Methanothermobacter tenebrarum</name>
    <dbReference type="NCBI Taxonomy" id="680118"/>
    <lineage>
        <taxon>Archaea</taxon>
        <taxon>Methanobacteriati</taxon>
        <taxon>Methanobacteriota</taxon>
        <taxon>Methanomada group</taxon>
        <taxon>Methanobacteria</taxon>
        <taxon>Methanobacteriales</taxon>
        <taxon>Methanobacteriaceae</taxon>
        <taxon>Methanothermobacter</taxon>
    </lineage>
</organism>
<gene>
    <name evidence="2" type="ORF">DPC56_06840</name>
</gene>
<protein>
    <submittedName>
        <fullName evidence="2">Uroporphyrinogen-III synthase</fullName>
    </submittedName>
</protein>
<feature type="domain" description="Tetrapyrrole biosynthesis uroporphyrinogen III synthase" evidence="1">
    <location>
        <begin position="21"/>
        <end position="247"/>
    </location>
</feature>
<dbReference type="AlphaFoldDB" id="A0A328PGY8"/>
<dbReference type="CDD" id="cd06578">
    <property type="entry name" value="HemD"/>
    <property type="match status" value="1"/>
</dbReference>
<dbReference type="OrthoDB" id="15395at2157"/>
<keyword evidence="3" id="KW-1185">Reference proteome</keyword>
<accession>A0A328PGY8</accession>
<dbReference type="Pfam" id="PF02602">
    <property type="entry name" value="HEM4"/>
    <property type="match status" value="1"/>
</dbReference>
<dbReference type="GO" id="GO:0004852">
    <property type="term" value="F:uroporphyrinogen-III synthase activity"/>
    <property type="evidence" value="ECO:0007669"/>
    <property type="project" value="InterPro"/>
</dbReference>